<dbReference type="Proteomes" id="UP000826195">
    <property type="component" value="Unassembled WGS sequence"/>
</dbReference>
<evidence type="ECO:0000313" key="3">
    <source>
        <dbReference type="Proteomes" id="UP000826195"/>
    </source>
</evidence>
<keyword evidence="1" id="KW-1133">Transmembrane helix</keyword>
<keyword evidence="3" id="KW-1185">Reference proteome</keyword>
<feature type="transmembrane region" description="Helical" evidence="1">
    <location>
        <begin position="119"/>
        <end position="141"/>
    </location>
</feature>
<comment type="caution">
    <text evidence="2">The sequence shown here is derived from an EMBL/GenBank/DDBJ whole genome shotgun (WGS) entry which is preliminary data.</text>
</comment>
<protein>
    <submittedName>
        <fullName evidence="2">Uncharacterized protein</fullName>
    </submittedName>
</protein>
<keyword evidence="1" id="KW-0472">Membrane</keyword>
<feature type="transmembrane region" description="Helical" evidence="1">
    <location>
        <begin position="62"/>
        <end position="88"/>
    </location>
</feature>
<proteinExistence type="predicted"/>
<sequence>MMLRTMTWVNAGSRDMKRVTSKPSNTILSWVKRVYHLEVDFKLFGCIVRLFKDESRSKTTIIILKFIITMTTTTFLTLIAVAAAATVLKKTSTISPTNFETTNFETIQGTIVKASLTPLFITTTTIITTTAIIIIMVMMMVKKLFKCWC</sequence>
<evidence type="ECO:0000256" key="1">
    <source>
        <dbReference type="SAM" id="Phobius"/>
    </source>
</evidence>
<evidence type="ECO:0000313" key="2">
    <source>
        <dbReference type="EMBL" id="KAH0549479.1"/>
    </source>
</evidence>
<keyword evidence="1" id="KW-0812">Transmembrane</keyword>
<gene>
    <name evidence="2" type="ORF">KQX54_009549</name>
</gene>
<organism evidence="2 3">
    <name type="scientific">Cotesia glomerata</name>
    <name type="common">Lepidopteran parasitic wasp</name>
    <name type="synonym">Apanteles glomeratus</name>
    <dbReference type="NCBI Taxonomy" id="32391"/>
    <lineage>
        <taxon>Eukaryota</taxon>
        <taxon>Metazoa</taxon>
        <taxon>Ecdysozoa</taxon>
        <taxon>Arthropoda</taxon>
        <taxon>Hexapoda</taxon>
        <taxon>Insecta</taxon>
        <taxon>Pterygota</taxon>
        <taxon>Neoptera</taxon>
        <taxon>Endopterygota</taxon>
        <taxon>Hymenoptera</taxon>
        <taxon>Apocrita</taxon>
        <taxon>Ichneumonoidea</taxon>
        <taxon>Braconidae</taxon>
        <taxon>Microgastrinae</taxon>
        <taxon>Cotesia</taxon>
    </lineage>
</organism>
<dbReference type="EMBL" id="JAHXZJ010001864">
    <property type="protein sequence ID" value="KAH0549479.1"/>
    <property type="molecule type" value="Genomic_DNA"/>
</dbReference>
<reference evidence="2 3" key="1">
    <citation type="journal article" date="2021" name="J. Hered.">
        <title>A chromosome-level genome assembly of the parasitoid wasp, Cotesia glomerata (Hymenoptera: Braconidae).</title>
        <authorList>
            <person name="Pinto B.J."/>
            <person name="Weis J.J."/>
            <person name="Gamble T."/>
            <person name="Ode P.J."/>
            <person name="Paul R."/>
            <person name="Zaspel J.M."/>
        </authorList>
    </citation>
    <scope>NUCLEOTIDE SEQUENCE [LARGE SCALE GENOMIC DNA]</scope>
    <source>
        <strain evidence="2">CgM1</strain>
    </source>
</reference>
<name>A0AAV7ICL1_COTGL</name>
<accession>A0AAV7ICL1</accession>
<dbReference type="AlphaFoldDB" id="A0AAV7ICL1"/>